<keyword evidence="9" id="KW-1133">Transmembrane helix</keyword>
<dbReference type="PROSITE" id="PS50109">
    <property type="entry name" value="HIS_KIN"/>
    <property type="match status" value="1"/>
</dbReference>
<organism evidence="11 12">
    <name type="scientific">Acanthopleuribacter pedis</name>
    <dbReference type="NCBI Taxonomy" id="442870"/>
    <lineage>
        <taxon>Bacteria</taxon>
        <taxon>Pseudomonadati</taxon>
        <taxon>Acidobacteriota</taxon>
        <taxon>Holophagae</taxon>
        <taxon>Acanthopleuribacterales</taxon>
        <taxon>Acanthopleuribacteraceae</taxon>
        <taxon>Acanthopleuribacter</taxon>
    </lineage>
</organism>
<dbReference type="GO" id="GO:0000155">
    <property type="term" value="F:phosphorelay sensor kinase activity"/>
    <property type="evidence" value="ECO:0007669"/>
    <property type="project" value="InterPro"/>
</dbReference>
<evidence type="ECO:0000256" key="6">
    <source>
        <dbReference type="ARBA" id="ARBA00022777"/>
    </source>
</evidence>
<dbReference type="EMBL" id="JAFREP010000015">
    <property type="protein sequence ID" value="MBO1320139.1"/>
    <property type="molecule type" value="Genomic_DNA"/>
</dbReference>
<evidence type="ECO:0000256" key="2">
    <source>
        <dbReference type="ARBA" id="ARBA00012438"/>
    </source>
</evidence>
<proteinExistence type="predicted"/>
<name>A0A8J7Q9X1_9BACT</name>
<feature type="transmembrane region" description="Helical" evidence="9">
    <location>
        <begin position="6"/>
        <end position="32"/>
    </location>
</feature>
<keyword evidence="12" id="KW-1185">Reference proteome</keyword>
<dbReference type="AlphaFoldDB" id="A0A8J7Q9X1"/>
<keyword evidence="4" id="KW-0808">Transferase</keyword>
<dbReference type="SUPFAM" id="SSF47384">
    <property type="entry name" value="Homodimeric domain of signal transducing histidine kinase"/>
    <property type="match status" value="1"/>
</dbReference>
<evidence type="ECO:0000259" key="10">
    <source>
        <dbReference type="PROSITE" id="PS50109"/>
    </source>
</evidence>
<gene>
    <name evidence="11" type="ORF">J3U88_16810</name>
</gene>
<dbReference type="SMART" id="SM00388">
    <property type="entry name" value="HisKA"/>
    <property type="match status" value="1"/>
</dbReference>
<dbReference type="Proteomes" id="UP000664417">
    <property type="component" value="Unassembled WGS sequence"/>
</dbReference>
<comment type="catalytic activity">
    <reaction evidence="1">
        <text>ATP + protein L-histidine = ADP + protein N-phospho-L-histidine.</text>
        <dbReference type="EC" id="2.7.13.3"/>
    </reaction>
</comment>
<dbReference type="InterPro" id="IPR004358">
    <property type="entry name" value="Sig_transdc_His_kin-like_C"/>
</dbReference>
<dbReference type="SMART" id="SM00387">
    <property type="entry name" value="HATPase_c"/>
    <property type="match status" value="1"/>
</dbReference>
<evidence type="ECO:0000256" key="5">
    <source>
        <dbReference type="ARBA" id="ARBA00022741"/>
    </source>
</evidence>
<dbReference type="InterPro" id="IPR036890">
    <property type="entry name" value="HATPase_C_sf"/>
</dbReference>
<evidence type="ECO:0000256" key="8">
    <source>
        <dbReference type="ARBA" id="ARBA00023012"/>
    </source>
</evidence>
<dbReference type="EC" id="2.7.13.3" evidence="2"/>
<keyword evidence="3" id="KW-0597">Phosphoprotein</keyword>
<dbReference type="InterPro" id="IPR005467">
    <property type="entry name" value="His_kinase_dom"/>
</dbReference>
<dbReference type="PRINTS" id="PR00344">
    <property type="entry name" value="BCTRLSENSOR"/>
</dbReference>
<dbReference type="GO" id="GO:0005524">
    <property type="term" value="F:ATP binding"/>
    <property type="evidence" value="ECO:0007669"/>
    <property type="project" value="UniProtKB-KW"/>
</dbReference>
<evidence type="ECO:0000256" key="9">
    <source>
        <dbReference type="SAM" id="Phobius"/>
    </source>
</evidence>
<feature type="domain" description="Histidine kinase" evidence="10">
    <location>
        <begin position="214"/>
        <end position="427"/>
    </location>
</feature>
<comment type="caution">
    <text evidence="11">The sequence shown here is derived from an EMBL/GenBank/DDBJ whole genome shotgun (WGS) entry which is preliminary data.</text>
</comment>
<keyword evidence="6" id="KW-0418">Kinase</keyword>
<keyword evidence="5" id="KW-0547">Nucleotide-binding</keyword>
<accession>A0A8J7Q9X1</accession>
<sequence>MMTRGLILAILTFALLIIANLAVFGFLSFGVLSETLVREKLVNGLHEAERLMQEELGLDPLDGETAGLALSRQIAPRLRKFSFFVSVVILDRNGRVLHREKIRGDVVVGTNQNPPRPHPENKLGPSMIPVGTQSTNLPSDQQLALEYHPGLIEQEVATLRRDLNRKLTIAIVLSVVLLGLGLAYVIWAYRRNRELQEQATKADQMAYVGTLASGLAHEIRNPLNSMNMNVQLIQEELEERSVHDMEDLSDMLGATRKEIMRLERLVSSFLSYARPGDIELRPCSVNDLIQAVLQFLEPEIRKSGIVLKTNFDADLAKIPMDEAQMRQALLNIIQNSVQILKPGKVLEISTQAASGDKVHIKVSDNGPGISEPELKNIFKVFYSTRIGGTGLGLPIALRIAERHQGRIDVESRVGVGTTFTIALPKEAVAA</sequence>
<dbReference type="InterPro" id="IPR003661">
    <property type="entry name" value="HisK_dim/P_dom"/>
</dbReference>
<keyword evidence="8" id="KW-0902">Two-component regulatory system</keyword>
<dbReference type="PANTHER" id="PTHR43065">
    <property type="entry name" value="SENSOR HISTIDINE KINASE"/>
    <property type="match status" value="1"/>
</dbReference>
<keyword evidence="9" id="KW-0472">Membrane</keyword>
<dbReference type="InterPro" id="IPR036097">
    <property type="entry name" value="HisK_dim/P_sf"/>
</dbReference>
<evidence type="ECO:0000256" key="4">
    <source>
        <dbReference type="ARBA" id="ARBA00022679"/>
    </source>
</evidence>
<evidence type="ECO:0000313" key="11">
    <source>
        <dbReference type="EMBL" id="MBO1320139.1"/>
    </source>
</evidence>
<dbReference type="Gene3D" id="1.10.287.130">
    <property type="match status" value="1"/>
</dbReference>
<reference evidence="11" key="1">
    <citation type="submission" date="2021-03" db="EMBL/GenBank/DDBJ databases">
        <authorList>
            <person name="Wang G."/>
        </authorList>
    </citation>
    <scope>NUCLEOTIDE SEQUENCE</scope>
    <source>
        <strain evidence="11">KCTC 12899</strain>
    </source>
</reference>
<evidence type="ECO:0000256" key="7">
    <source>
        <dbReference type="ARBA" id="ARBA00022840"/>
    </source>
</evidence>
<protein>
    <recommendedName>
        <fullName evidence="2">histidine kinase</fullName>
        <ecNumber evidence="2">2.7.13.3</ecNumber>
    </recommendedName>
</protein>
<keyword evidence="9" id="KW-0812">Transmembrane</keyword>
<dbReference type="Gene3D" id="3.30.565.10">
    <property type="entry name" value="Histidine kinase-like ATPase, C-terminal domain"/>
    <property type="match status" value="1"/>
</dbReference>
<feature type="transmembrane region" description="Helical" evidence="9">
    <location>
        <begin position="167"/>
        <end position="189"/>
    </location>
</feature>
<dbReference type="Pfam" id="PF00512">
    <property type="entry name" value="HisKA"/>
    <property type="match status" value="1"/>
</dbReference>
<keyword evidence="7" id="KW-0067">ATP-binding</keyword>
<dbReference type="Pfam" id="PF02518">
    <property type="entry name" value="HATPase_c"/>
    <property type="match status" value="1"/>
</dbReference>
<dbReference type="PANTHER" id="PTHR43065:SF10">
    <property type="entry name" value="PEROXIDE STRESS-ACTIVATED HISTIDINE KINASE MAK3"/>
    <property type="match status" value="1"/>
</dbReference>
<dbReference type="SUPFAM" id="SSF55874">
    <property type="entry name" value="ATPase domain of HSP90 chaperone/DNA topoisomerase II/histidine kinase"/>
    <property type="match status" value="1"/>
</dbReference>
<evidence type="ECO:0000256" key="3">
    <source>
        <dbReference type="ARBA" id="ARBA00022553"/>
    </source>
</evidence>
<evidence type="ECO:0000313" key="12">
    <source>
        <dbReference type="Proteomes" id="UP000664417"/>
    </source>
</evidence>
<dbReference type="RefSeq" id="WP_207860090.1">
    <property type="nucleotide sequence ID" value="NZ_JAFREP010000015.1"/>
</dbReference>
<dbReference type="InterPro" id="IPR003594">
    <property type="entry name" value="HATPase_dom"/>
</dbReference>
<evidence type="ECO:0000256" key="1">
    <source>
        <dbReference type="ARBA" id="ARBA00000085"/>
    </source>
</evidence>
<dbReference type="CDD" id="cd00082">
    <property type="entry name" value="HisKA"/>
    <property type="match status" value="1"/>
</dbReference>